<reference evidence="1 2" key="1">
    <citation type="journal article" date="2019" name="PLoS Negl. Trop. Dis.">
        <title>Whole genome sequencing of Entamoeba nuttalli reveals mammalian host-related molecular signatures and a novel octapeptide-repeat surface protein.</title>
        <authorList>
            <person name="Tanaka M."/>
            <person name="Makiuchi T."/>
            <person name="Komiyama T."/>
            <person name="Shiina T."/>
            <person name="Osaki K."/>
            <person name="Tachibana H."/>
        </authorList>
    </citation>
    <scope>NUCLEOTIDE SEQUENCE [LARGE SCALE GENOMIC DNA]</scope>
    <source>
        <strain evidence="1 2">P19-061405</strain>
    </source>
</reference>
<gene>
    <name evidence="1" type="ORF">ENUP19_0220G0007</name>
</gene>
<evidence type="ECO:0000313" key="1">
    <source>
        <dbReference type="EMBL" id="GAB1224839.1"/>
    </source>
</evidence>
<protein>
    <submittedName>
        <fullName evidence="1">Uncharacterized protein</fullName>
    </submittedName>
</protein>
<proteinExistence type="predicted"/>
<name>A0ABQ0DPS2_9EUKA</name>
<sequence>LNGAGGKKQNWKNLFQCSYQPFTISTYQKYPEYREQIPKINHQIQTLHSVRPLQPQIKQEGQSSIPQQIQNTIPIIQQTPTHPLPSSNQVFQQQLQIKPINTSTQLQRSNQNWSNYSWESTNNARNWKSNPNICTNKTTNTTNSLPTIFSNHPIK</sequence>
<accession>A0ABQ0DPS2</accession>
<dbReference type="Proteomes" id="UP001628156">
    <property type="component" value="Unassembled WGS sequence"/>
</dbReference>
<feature type="non-terminal residue" evidence="1">
    <location>
        <position position="1"/>
    </location>
</feature>
<organism evidence="1 2">
    <name type="scientific">Entamoeba nuttalli</name>
    <dbReference type="NCBI Taxonomy" id="412467"/>
    <lineage>
        <taxon>Eukaryota</taxon>
        <taxon>Amoebozoa</taxon>
        <taxon>Evosea</taxon>
        <taxon>Archamoebae</taxon>
        <taxon>Mastigamoebida</taxon>
        <taxon>Entamoebidae</taxon>
        <taxon>Entamoeba</taxon>
    </lineage>
</organism>
<evidence type="ECO:0000313" key="2">
    <source>
        <dbReference type="Proteomes" id="UP001628156"/>
    </source>
</evidence>
<comment type="caution">
    <text evidence="1">The sequence shown here is derived from an EMBL/GenBank/DDBJ whole genome shotgun (WGS) entry which is preliminary data.</text>
</comment>
<keyword evidence="2" id="KW-1185">Reference proteome</keyword>
<dbReference type="EMBL" id="BAAFRS010000220">
    <property type="protein sequence ID" value="GAB1224839.1"/>
    <property type="molecule type" value="Genomic_DNA"/>
</dbReference>